<organism evidence="1 2">
    <name type="scientific">Moorena producens 3L</name>
    <dbReference type="NCBI Taxonomy" id="489825"/>
    <lineage>
        <taxon>Bacteria</taxon>
        <taxon>Bacillati</taxon>
        <taxon>Cyanobacteriota</taxon>
        <taxon>Cyanophyceae</taxon>
        <taxon>Coleofasciculales</taxon>
        <taxon>Coleofasciculaceae</taxon>
        <taxon>Moorena</taxon>
    </lineage>
</organism>
<accession>F4XWW6</accession>
<dbReference type="AlphaFoldDB" id="F4XWW6"/>
<dbReference type="Proteomes" id="UP000003959">
    <property type="component" value="Unassembled WGS sequence"/>
</dbReference>
<reference evidence="2" key="1">
    <citation type="journal article" date="2011" name="Proc. Natl. Acad. Sci. U.S.A.">
        <title>Genomic insights into the physiology and ecology of the marine filamentous cyanobacterium Lyngbya majuscula.</title>
        <authorList>
            <person name="Jones A.C."/>
            <person name="Monroe E.A."/>
            <person name="Podell S."/>
            <person name="Hess W.R."/>
            <person name="Klages S."/>
            <person name="Esquenazi E."/>
            <person name="Niessen S."/>
            <person name="Hoover H."/>
            <person name="Rothmann M."/>
            <person name="Lasken R.S."/>
            <person name="Yates J.R.III."/>
            <person name="Reinhardt R."/>
            <person name="Kube M."/>
            <person name="Burkart M.D."/>
            <person name="Allen E.E."/>
            <person name="Dorrestein P.C."/>
            <person name="Gerwick W.H."/>
            <person name="Gerwick L."/>
        </authorList>
    </citation>
    <scope>NUCLEOTIDE SEQUENCE [LARGE SCALE GENOMIC DNA]</scope>
    <source>
        <strain evidence="2">3L</strain>
    </source>
</reference>
<dbReference type="RefSeq" id="WP_009148824.1">
    <property type="nucleotide sequence ID" value="NZ_GL890945.1"/>
</dbReference>
<gene>
    <name evidence="1" type="ORF">LYNGBM3L_46170</name>
</gene>
<protein>
    <submittedName>
        <fullName evidence="1">Uncharacterized protein</fullName>
    </submittedName>
</protein>
<dbReference type="OrthoDB" id="561288at2"/>
<proteinExistence type="predicted"/>
<dbReference type="eggNOG" id="COG0457">
    <property type="taxonomic scope" value="Bacteria"/>
</dbReference>
<evidence type="ECO:0000313" key="2">
    <source>
        <dbReference type="Proteomes" id="UP000003959"/>
    </source>
</evidence>
<keyword evidence="2" id="KW-1185">Reference proteome</keyword>
<name>F4XWW6_9CYAN</name>
<evidence type="ECO:0000313" key="1">
    <source>
        <dbReference type="EMBL" id="EGJ30851.1"/>
    </source>
</evidence>
<dbReference type="EMBL" id="GL890945">
    <property type="protein sequence ID" value="EGJ30851.1"/>
    <property type="molecule type" value="Genomic_DNA"/>
</dbReference>
<dbReference type="HOGENOM" id="CLU_408156_0_0_3"/>
<sequence length="673" mass="79237">MLLVTIALGSKIFFQRKYEQWWKGLSRQEKWSYIKKGKLPSLIEFVKSDLGKLPEPEQILEDAEYESIFLSLLEGVSTGWQKAEIEDFFAKQPVSIDQSTFQSWLRKFCRRLMKAPQGNIEVAQRMISFGEIGDWQLGRISKEFGEKILTASRRDTVVVYVNPFTLLGLDPEKYNTVEDISATKIRPQKKRFLAKLKINDNQFELKEGFKIKQAEAYLEDLRDEQNKKFHFIIFKDKKLHDFLTFGDFQFFEQYVSKPDYQDEEFRGFIGKYFARQYGNKLDEAIRFKDLGSIKSLFSIELLVLPEHYQICFGRSYEFLESCCNALKEIADFGIDPKHFDEKELLAKIQEVLDIELVNSINHPFFLIAKDRISQCLIKIGFKLCRLPTSEHIEYEFLVEYSLKVIDLASKLKVSENASKRVKEIKDKIIEDKGKSKDRKLNLNLYLNASHPLEITDDYIRYGRTVWDLESIEAIKLVPFGYNSQLRTCSFLNNQGQQISFTPMMDDLNYEDELRKKLDFSLIKIMDNITEKIMVKINTGTVVEIGNCRLYSQRIYFKDSTFFCKYHDFTLISSDDYPNLVLVTTNKKYINIFLENKENFENYIKYDNKFRDKELSIEQYKKRIDPYILSRIKSGVISLRDRGALIDTEKEWNGVLIRDVLRFQELMITGKMSR</sequence>